<dbReference type="InterPro" id="IPR025937">
    <property type="entry name" value="PDGLE_dom"/>
</dbReference>
<evidence type="ECO:0000259" key="8">
    <source>
        <dbReference type="Pfam" id="PF13190"/>
    </source>
</evidence>
<gene>
    <name evidence="9" type="ORF">ADN01_13490</name>
</gene>
<keyword evidence="6 7" id="KW-0472">Membrane</keyword>
<keyword evidence="4 7" id="KW-0812">Transmembrane</keyword>
<dbReference type="EMBL" id="LGCM01000046">
    <property type="protein sequence ID" value="KPL79774.1"/>
    <property type="molecule type" value="Genomic_DNA"/>
</dbReference>
<feature type="transmembrane region" description="Helical" evidence="7">
    <location>
        <begin position="103"/>
        <end position="125"/>
    </location>
</feature>
<protein>
    <submittedName>
        <fullName evidence="9">Cobalamin biosynthesis protein CbiM</fullName>
    </submittedName>
</protein>
<evidence type="ECO:0000256" key="1">
    <source>
        <dbReference type="ARBA" id="ARBA00004651"/>
    </source>
</evidence>
<dbReference type="InterPro" id="IPR002751">
    <property type="entry name" value="CbiM/NikMN"/>
</dbReference>
<feature type="transmembrane region" description="Helical" evidence="7">
    <location>
        <begin position="221"/>
        <end position="239"/>
    </location>
</feature>
<evidence type="ECO:0000313" key="9">
    <source>
        <dbReference type="EMBL" id="KPL79774.1"/>
    </source>
</evidence>
<dbReference type="Pfam" id="PF01891">
    <property type="entry name" value="CbiM"/>
    <property type="match status" value="1"/>
</dbReference>
<keyword evidence="5 7" id="KW-1133">Transmembrane helix</keyword>
<evidence type="ECO:0000256" key="2">
    <source>
        <dbReference type="ARBA" id="ARBA00022448"/>
    </source>
</evidence>
<evidence type="ECO:0000256" key="5">
    <source>
        <dbReference type="ARBA" id="ARBA00022989"/>
    </source>
</evidence>
<dbReference type="PANTHER" id="PTHR34229:SF1">
    <property type="entry name" value="METAL TRANSPORT PROTEIN HI_1621-RELATED"/>
    <property type="match status" value="1"/>
</dbReference>
<feature type="transmembrane region" description="Helical" evidence="7">
    <location>
        <begin position="137"/>
        <end position="160"/>
    </location>
</feature>
<feature type="transmembrane region" description="Helical" evidence="7">
    <location>
        <begin position="72"/>
        <end position="97"/>
    </location>
</feature>
<evidence type="ECO:0000256" key="6">
    <source>
        <dbReference type="ARBA" id="ARBA00023136"/>
    </source>
</evidence>
<accession>A0A0P6YCN3</accession>
<keyword evidence="3" id="KW-1003">Cell membrane</keyword>
<keyword evidence="10" id="KW-1185">Reference proteome</keyword>
<feature type="domain" description="PDGLE" evidence="8">
    <location>
        <begin position="221"/>
        <end position="301"/>
    </location>
</feature>
<sequence>MHIPDGFLSTLVAVILWVLAVPVIAVSLRRVNRDLGEREVPVMGVLAAAIFAGQMLNFTVTGGTSGHLIGGALATIVLGPWAAVLVMTCVVAVQALIFQDGGLLALGANLFNMAIIAPFVAYAVYRLIQRVANGRSWTLFVGGFAAAWASVFVASLATALQLAASGTSPANVAVPAMAGIHALIGIGEGLITTGALALIFAARRDLLQRDAAPSTRSNTPVWVGGGLLALALVILSPLASAHPDGLEWVAEQKGFIDTAQGSLYNVIPDYVFPGISNEAAATILAGIVGALIVLGAAVALTASRRKQAKA</sequence>
<comment type="caution">
    <text evidence="9">The sequence shown here is derived from an EMBL/GenBank/DDBJ whole genome shotgun (WGS) entry which is preliminary data.</text>
</comment>
<name>A0A0P6YCN3_9CHLR</name>
<proteinExistence type="predicted"/>
<evidence type="ECO:0000313" key="10">
    <source>
        <dbReference type="Proteomes" id="UP000050501"/>
    </source>
</evidence>
<dbReference type="GO" id="GO:0000041">
    <property type="term" value="P:transition metal ion transport"/>
    <property type="evidence" value="ECO:0007669"/>
    <property type="project" value="InterPro"/>
</dbReference>
<feature type="transmembrane region" description="Helical" evidence="7">
    <location>
        <begin position="279"/>
        <end position="302"/>
    </location>
</feature>
<evidence type="ECO:0000256" key="3">
    <source>
        <dbReference type="ARBA" id="ARBA00022475"/>
    </source>
</evidence>
<feature type="transmembrane region" description="Helical" evidence="7">
    <location>
        <begin position="40"/>
        <end position="60"/>
    </location>
</feature>
<feature type="transmembrane region" description="Helical" evidence="7">
    <location>
        <begin position="7"/>
        <end position="28"/>
    </location>
</feature>
<dbReference type="Proteomes" id="UP000050501">
    <property type="component" value="Unassembled WGS sequence"/>
</dbReference>
<dbReference type="AlphaFoldDB" id="A0A0P6YCN3"/>
<comment type="subcellular location">
    <subcellularLocation>
        <location evidence="1">Cell membrane</location>
        <topology evidence="1">Multi-pass membrane protein</topology>
    </subcellularLocation>
</comment>
<feature type="transmembrane region" description="Helical" evidence="7">
    <location>
        <begin position="180"/>
        <end position="201"/>
    </location>
</feature>
<dbReference type="STRING" id="229921.ADN01_13490"/>
<evidence type="ECO:0000256" key="4">
    <source>
        <dbReference type="ARBA" id="ARBA00022692"/>
    </source>
</evidence>
<dbReference type="Gene3D" id="1.10.1760.20">
    <property type="match status" value="1"/>
</dbReference>
<keyword evidence="2" id="KW-0813">Transport</keyword>
<dbReference type="PANTHER" id="PTHR34229">
    <property type="entry name" value="METAL TRANSPORT PROTEIN HI_1621-RELATED"/>
    <property type="match status" value="1"/>
</dbReference>
<reference evidence="9 10" key="1">
    <citation type="submission" date="2015-07" db="EMBL/GenBank/DDBJ databases">
        <title>Genome sequence of Levilinea saccharolytica DSM 16555.</title>
        <authorList>
            <person name="Hemp J."/>
            <person name="Ward L.M."/>
            <person name="Pace L.A."/>
            <person name="Fischer W.W."/>
        </authorList>
    </citation>
    <scope>NUCLEOTIDE SEQUENCE [LARGE SCALE GENOMIC DNA]</scope>
    <source>
        <strain evidence="9 10">KIBI-1</strain>
    </source>
</reference>
<dbReference type="GO" id="GO:0005886">
    <property type="term" value="C:plasma membrane"/>
    <property type="evidence" value="ECO:0007669"/>
    <property type="project" value="UniProtKB-SubCell"/>
</dbReference>
<dbReference type="Pfam" id="PF13190">
    <property type="entry name" value="PDGLE"/>
    <property type="match status" value="1"/>
</dbReference>
<organism evidence="9 10">
    <name type="scientific">Levilinea saccharolytica</name>
    <dbReference type="NCBI Taxonomy" id="229921"/>
    <lineage>
        <taxon>Bacteria</taxon>
        <taxon>Bacillati</taxon>
        <taxon>Chloroflexota</taxon>
        <taxon>Anaerolineae</taxon>
        <taxon>Anaerolineales</taxon>
        <taxon>Anaerolineaceae</taxon>
        <taxon>Levilinea</taxon>
    </lineage>
</organism>
<evidence type="ECO:0000256" key="7">
    <source>
        <dbReference type="SAM" id="Phobius"/>
    </source>
</evidence>